<dbReference type="EMBL" id="JBHMCR010000004">
    <property type="protein sequence ID" value="MFB9519750.1"/>
    <property type="molecule type" value="Genomic_DNA"/>
</dbReference>
<dbReference type="Proteomes" id="UP001589718">
    <property type="component" value="Unassembled WGS sequence"/>
</dbReference>
<evidence type="ECO:0000313" key="2">
    <source>
        <dbReference type="Proteomes" id="UP001589718"/>
    </source>
</evidence>
<organism evidence="1 2">
    <name type="scientific">Streptomyces cremeus</name>
    <dbReference type="NCBI Taxonomy" id="66881"/>
    <lineage>
        <taxon>Bacteria</taxon>
        <taxon>Bacillati</taxon>
        <taxon>Actinomycetota</taxon>
        <taxon>Actinomycetes</taxon>
        <taxon>Kitasatosporales</taxon>
        <taxon>Streptomycetaceae</taxon>
        <taxon>Streptomyces</taxon>
    </lineage>
</organism>
<sequence>MGERYEVRVPAGLAAAQLRWNGEAGRAWVAGLPGRVRECLAGWGLRPDGPVMHGSAALVVPVVREGDGLAAVLKLQLRDEENAGEAAALRAWAGLGVVEVLAADEARGALLLERLDEGRPLDGVRDALDGVRVIAESLARLNAVAAPAGMRRLGDIAAAVLDDVPRLLPALADGAERRLLERCAGAVREVAGEAGDRLLHWDLHAENVLAPRAGSGRSEPWVVIDPKPLAGDPGFELLPAIRNRFDAGEVVRRFDVLVEVMGLERDRAVAWTLGRVLQDCLWELAEGEVRMPDVHVVVAKALLRVRA</sequence>
<dbReference type="InterPro" id="IPR006748">
    <property type="entry name" value="NH2Glyco/OHUrea_AB-resist_kin"/>
</dbReference>
<keyword evidence="2" id="KW-1185">Reference proteome</keyword>
<gene>
    <name evidence="1" type="ORF">ACFFTU_07320</name>
</gene>
<reference evidence="1 2" key="1">
    <citation type="submission" date="2024-09" db="EMBL/GenBank/DDBJ databases">
        <authorList>
            <person name="Sun Q."/>
            <person name="Mori K."/>
        </authorList>
    </citation>
    <scope>NUCLEOTIDE SEQUENCE [LARGE SCALE GENOMIC DNA]</scope>
    <source>
        <strain evidence="1 2">JCM 4362</strain>
    </source>
</reference>
<proteinExistence type="predicted"/>
<dbReference type="RefSeq" id="WP_345221463.1">
    <property type="nucleotide sequence ID" value="NZ_BAAAXE010000013.1"/>
</dbReference>
<evidence type="ECO:0000313" key="1">
    <source>
        <dbReference type="EMBL" id="MFB9519750.1"/>
    </source>
</evidence>
<comment type="caution">
    <text evidence="1">The sequence shown here is derived from an EMBL/GenBank/DDBJ whole genome shotgun (WGS) entry which is preliminary data.</text>
</comment>
<accession>A0ABV5P972</accession>
<name>A0ABV5P972_STRCM</name>
<dbReference type="Pfam" id="PF04655">
    <property type="entry name" value="APH_6_hur"/>
    <property type="match status" value="1"/>
</dbReference>
<dbReference type="InterPro" id="IPR011009">
    <property type="entry name" value="Kinase-like_dom_sf"/>
</dbReference>
<dbReference type="SUPFAM" id="SSF56112">
    <property type="entry name" value="Protein kinase-like (PK-like)"/>
    <property type="match status" value="1"/>
</dbReference>
<protein>
    <submittedName>
        <fullName evidence="1">Aminoglycoside phosphotransferase family protein</fullName>
    </submittedName>
</protein>